<protein>
    <recommendedName>
        <fullName evidence="9">Transcription-repair-coupling factor</fullName>
        <shortName evidence="9">TRCF</shortName>
        <ecNumber evidence="9">3.6.4.-</ecNumber>
    </recommendedName>
</protein>
<dbReference type="PANTHER" id="PTHR47964">
    <property type="entry name" value="ATP-DEPENDENT DNA HELICASE HOMOLOG RECG, CHLOROPLASTIC"/>
    <property type="match status" value="1"/>
</dbReference>
<evidence type="ECO:0000256" key="1">
    <source>
        <dbReference type="ARBA" id="ARBA00022490"/>
    </source>
</evidence>
<dbReference type="GO" id="GO:0003684">
    <property type="term" value="F:damaged DNA binding"/>
    <property type="evidence" value="ECO:0007669"/>
    <property type="project" value="InterPro"/>
</dbReference>
<keyword evidence="7 9" id="KW-0238">DNA-binding</keyword>
<evidence type="ECO:0000313" key="13">
    <source>
        <dbReference type="Proteomes" id="UP000561417"/>
    </source>
</evidence>
<evidence type="ECO:0000313" key="12">
    <source>
        <dbReference type="EMBL" id="MBB5073100.1"/>
    </source>
</evidence>
<dbReference type="GO" id="GO:0006355">
    <property type="term" value="P:regulation of DNA-templated transcription"/>
    <property type="evidence" value="ECO:0007669"/>
    <property type="project" value="UniProtKB-UniRule"/>
</dbReference>
<dbReference type="Proteomes" id="UP000561417">
    <property type="component" value="Unassembled WGS sequence"/>
</dbReference>
<name>A0A840NMJ8_9HYPH</name>
<accession>A0A840NMJ8</accession>
<reference evidence="12 13" key="1">
    <citation type="submission" date="2020-08" db="EMBL/GenBank/DDBJ databases">
        <title>Genomic Encyclopedia of Type Strains, Phase IV (KMG-IV): sequencing the most valuable type-strain genomes for metagenomic binning, comparative biology and taxonomic classification.</title>
        <authorList>
            <person name="Goeker M."/>
        </authorList>
    </citation>
    <scope>NUCLEOTIDE SEQUENCE [LARGE SCALE GENOMIC DNA]</scope>
    <source>
        <strain evidence="12 13">DSM 28538</strain>
    </source>
</reference>
<keyword evidence="2 9" id="KW-0547">Nucleotide-binding</keyword>
<proteinExistence type="inferred from homology"/>
<comment type="subcellular location">
    <subcellularLocation>
        <location evidence="9">Cytoplasm</location>
    </subcellularLocation>
</comment>
<keyword evidence="5 12" id="KW-0347">Helicase</keyword>
<dbReference type="InterPro" id="IPR041471">
    <property type="entry name" value="UvrB_inter"/>
</dbReference>
<dbReference type="PROSITE" id="PS51192">
    <property type="entry name" value="HELICASE_ATP_BIND_1"/>
    <property type="match status" value="1"/>
</dbReference>
<evidence type="ECO:0000256" key="2">
    <source>
        <dbReference type="ARBA" id="ARBA00022741"/>
    </source>
</evidence>
<evidence type="ECO:0000256" key="3">
    <source>
        <dbReference type="ARBA" id="ARBA00022763"/>
    </source>
</evidence>
<dbReference type="CDD" id="cd17991">
    <property type="entry name" value="DEXHc_TRCF"/>
    <property type="match status" value="1"/>
</dbReference>
<dbReference type="GO" id="GO:0003678">
    <property type="term" value="F:DNA helicase activity"/>
    <property type="evidence" value="ECO:0007669"/>
    <property type="project" value="TreeGrafter"/>
</dbReference>
<keyword evidence="4 9" id="KW-0378">Hydrolase</keyword>
<dbReference type="InterPro" id="IPR036101">
    <property type="entry name" value="CarD-like/TRCF_RID_sf"/>
</dbReference>
<evidence type="ECO:0000256" key="5">
    <source>
        <dbReference type="ARBA" id="ARBA00022806"/>
    </source>
</evidence>
<dbReference type="GO" id="GO:0016787">
    <property type="term" value="F:hydrolase activity"/>
    <property type="evidence" value="ECO:0007669"/>
    <property type="project" value="UniProtKB-KW"/>
</dbReference>
<feature type="domain" description="Helicase ATP-binding" evidence="10">
    <location>
        <begin position="633"/>
        <end position="794"/>
    </location>
</feature>
<dbReference type="SUPFAM" id="SSF143517">
    <property type="entry name" value="TRCF domain-like"/>
    <property type="match status" value="1"/>
</dbReference>
<dbReference type="Gene3D" id="3.40.50.11140">
    <property type="match status" value="1"/>
</dbReference>
<comment type="caution">
    <text evidence="12">The sequence shown here is derived from an EMBL/GenBank/DDBJ whole genome shotgun (WGS) entry which is preliminary data.</text>
</comment>
<dbReference type="InterPro" id="IPR014001">
    <property type="entry name" value="Helicase_ATP-bd"/>
</dbReference>
<comment type="similarity">
    <text evidence="9">In the C-terminal section; belongs to the helicase family. RecG subfamily.</text>
</comment>
<dbReference type="InterPro" id="IPR004576">
    <property type="entry name" value="Mfd"/>
</dbReference>
<gene>
    <name evidence="9" type="primary">mfd</name>
    <name evidence="12" type="ORF">HNQ69_000204</name>
</gene>
<dbReference type="AlphaFoldDB" id="A0A840NMJ8"/>
<dbReference type="InterPro" id="IPR011545">
    <property type="entry name" value="DEAD/DEAH_box_helicase_dom"/>
</dbReference>
<dbReference type="Pfam" id="PF02559">
    <property type="entry name" value="CarD_TRCF_RID"/>
    <property type="match status" value="1"/>
</dbReference>
<dbReference type="InterPro" id="IPR037235">
    <property type="entry name" value="TRCF-like_C_D7"/>
</dbReference>
<dbReference type="Pfam" id="PF03461">
    <property type="entry name" value="TRCF"/>
    <property type="match status" value="1"/>
</dbReference>
<dbReference type="Gene3D" id="3.40.50.300">
    <property type="entry name" value="P-loop containing nucleotide triphosphate hydrolases"/>
    <property type="match status" value="2"/>
</dbReference>
<dbReference type="Gene3D" id="2.40.10.170">
    <property type="match status" value="1"/>
</dbReference>
<dbReference type="GO" id="GO:0005524">
    <property type="term" value="F:ATP binding"/>
    <property type="evidence" value="ECO:0007669"/>
    <property type="project" value="UniProtKB-UniRule"/>
</dbReference>
<dbReference type="NCBIfam" id="TIGR00580">
    <property type="entry name" value="mfd"/>
    <property type="match status" value="1"/>
</dbReference>
<dbReference type="Gene3D" id="3.30.2060.10">
    <property type="entry name" value="Penicillin-binding protein 1b domain"/>
    <property type="match status" value="1"/>
</dbReference>
<dbReference type="SMART" id="SM00487">
    <property type="entry name" value="DEXDc"/>
    <property type="match status" value="1"/>
</dbReference>
<evidence type="ECO:0000256" key="9">
    <source>
        <dbReference type="HAMAP-Rule" id="MF_00969"/>
    </source>
</evidence>
<dbReference type="Pfam" id="PF17757">
    <property type="entry name" value="UvrB_inter"/>
    <property type="match status" value="1"/>
</dbReference>
<evidence type="ECO:0000259" key="10">
    <source>
        <dbReference type="PROSITE" id="PS51192"/>
    </source>
</evidence>
<dbReference type="SUPFAM" id="SSF52540">
    <property type="entry name" value="P-loop containing nucleoside triphosphate hydrolases"/>
    <property type="match status" value="4"/>
</dbReference>
<dbReference type="InterPro" id="IPR003711">
    <property type="entry name" value="CarD-like/TRCF_RID"/>
</dbReference>
<dbReference type="GO" id="GO:0000716">
    <property type="term" value="P:transcription-coupled nucleotide-excision repair, DNA damage recognition"/>
    <property type="evidence" value="ECO:0007669"/>
    <property type="project" value="UniProtKB-UniRule"/>
</dbReference>
<organism evidence="12 13">
    <name type="scientific">Bartonella callosciuri</name>
    <dbReference type="NCBI Taxonomy" id="686223"/>
    <lineage>
        <taxon>Bacteria</taxon>
        <taxon>Pseudomonadati</taxon>
        <taxon>Pseudomonadota</taxon>
        <taxon>Alphaproteobacteria</taxon>
        <taxon>Hyphomicrobiales</taxon>
        <taxon>Bartonellaceae</taxon>
        <taxon>Bartonella</taxon>
    </lineage>
</organism>
<keyword evidence="13" id="KW-1185">Reference proteome</keyword>
<evidence type="ECO:0000256" key="6">
    <source>
        <dbReference type="ARBA" id="ARBA00022840"/>
    </source>
</evidence>
<keyword evidence="3 9" id="KW-0227">DNA damage</keyword>
<dbReference type="Pfam" id="PF00270">
    <property type="entry name" value="DEAD"/>
    <property type="match status" value="1"/>
</dbReference>
<sequence>MPIFKKNSIPKNISAQIIFDGVPDGFEAFALSKLRSEIAQDKPLIYVVRDGTEIAHLQQALSFIEPNLSVLQFPAWDCLPYDRVSPGIAVTARRLSTLAHIANLRQNPRAAIILTTANAIMQKLPPREIIEAQIIHASIGQRINMGHFIQSLERNGFERVTVVRDVGEFAVRGGILDIFSPIDVEPLRLDFFGDTLESIRVFDCETQRTTNKRTEFLLHAMSEVVLTPDHISRFKNNYIRTFGVSQKNNVLYEALSQGRRFAGMEHWLPFFYEKLDSFFDHCGNLPVVFEHLIEEVLIERSRLIKDYYEARKAHENDKESSTSYHPIEPSLLYLTPERVLEIAQHSGQRIDFTPFNVPQTFGQTVVHANVKPGYDFVQERNAQEKNVFSSVVHHIASLRASGKKVLLACWSEGSLNRLVQVLDEHGLQKIDVAKSLQTVRATPRDRLSAAVIMIEHGFETEDFALITEQDILGDRLIRSSKRRKHNTNFISEIAALNSGDIVVHIDHGIGQFAGLKTIMTTGILRDCLEIKYAGGDRLFLPVENIELLSRYGSEGTDVTLDKLGGLAWQARKTRLKKHLLEMAGQLIRIAAERATRSAPAFIPPIGPFDEFVACFPYEETEDQMDAIDAVLEDLASGKPMDRLICGDVGFGKTEVAIRSAFIAALSGYQVAVVVPTTLLSRQHYKTFISRFQGLPIKIGHASRLVKTKELTQVKKGLSDGTIDIVIGTHALLSDAVNFLRLGLLIIDEEQHFGVKHKERLKELKSDIHVLTLSATPIPRTLGLALSGLRELSLITTPPIDRMAVRTFISPFDALVIRETLLREYYRGGQSFYVCPRISDLSFVEEYLKTHVPELKFIVAHGQMPAGQLDDIMNAFYDGQYDVLLSTTIIESGLDIPTANTLIVHRAEMFGLSALYQLRGRVGRSKQRAYALFTFPSGKVLTPAADRRLKVLQSLDTLGAGFQLASHDMDIRGSGNFLGEEQSGHIKEVGFELYQKMLEEAVVELKDGEQNEDKQWSPQISLGATVLIPESFVPDLPLRMGLYRRLTELNDLEQIDEFAAELIDRFGPLPLEVQHLLKVFYIKTLCRKAHVEKLDTGPKGLVIQFRNNYFVNSVALVQWIGKQGSMAKIRPDQSIALIHNWSTVDERLVGAANIMKQLVEMVDQHSV</sequence>
<dbReference type="InterPro" id="IPR027417">
    <property type="entry name" value="P-loop_NTPase"/>
</dbReference>
<dbReference type="InterPro" id="IPR047112">
    <property type="entry name" value="RecG/Mfd"/>
</dbReference>
<comment type="function">
    <text evidence="9">Couples transcription and DNA repair by recognizing RNA polymerase (RNAP) stalled at DNA lesions. Mediates ATP-dependent release of RNAP and its truncated transcript from the DNA, and recruitment of nucleotide excision repair machinery to the damaged site.</text>
</comment>
<feature type="domain" description="Helicase C-terminal" evidence="11">
    <location>
        <begin position="810"/>
        <end position="969"/>
    </location>
</feature>
<dbReference type="Pfam" id="PF00271">
    <property type="entry name" value="Helicase_C"/>
    <property type="match status" value="1"/>
</dbReference>
<dbReference type="SMART" id="SM01058">
    <property type="entry name" value="CarD_TRCF"/>
    <property type="match status" value="1"/>
</dbReference>
<keyword evidence="1 9" id="KW-0963">Cytoplasm</keyword>
<dbReference type="EMBL" id="JACHIM010000001">
    <property type="protein sequence ID" value="MBB5073100.1"/>
    <property type="molecule type" value="Genomic_DNA"/>
</dbReference>
<evidence type="ECO:0000256" key="8">
    <source>
        <dbReference type="ARBA" id="ARBA00023204"/>
    </source>
</evidence>
<evidence type="ECO:0000256" key="7">
    <source>
        <dbReference type="ARBA" id="ARBA00023125"/>
    </source>
</evidence>
<comment type="similarity">
    <text evidence="9">In the N-terminal section; belongs to the UvrB family.</text>
</comment>
<dbReference type="Gene3D" id="3.40.50.11180">
    <property type="match status" value="1"/>
</dbReference>
<dbReference type="PANTHER" id="PTHR47964:SF1">
    <property type="entry name" value="ATP-DEPENDENT DNA HELICASE HOMOLOG RECG, CHLOROPLASTIC"/>
    <property type="match status" value="1"/>
</dbReference>
<dbReference type="SMART" id="SM00982">
    <property type="entry name" value="TRCF"/>
    <property type="match status" value="1"/>
</dbReference>
<dbReference type="EC" id="3.6.4.-" evidence="9"/>
<dbReference type="HAMAP" id="MF_00969">
    <property type="entry name" value="TRCF"/>
    <property type="match status" value="1"/>
</dbReference>
<dbReference type="RefSeq" id="WP_183228253.1">
    <property type="nucleotide sequence ID" value="NZ_JACHIM010000001.1"/>
</dbReference>
<dbReference type="SMART" id="SM00490">
    <property type="entry name" value="HELICc"/>
    <property type="match status" value="1"/>
</dbReference>
<dbReference type="SUPFAM" id="SSF141259">
    <property type="entry name" value="CarD-like"/>
    <property type="match status" value="1"/>
</dbReference>
<dbReference type="Gene3D" id="3.90.1150.50">
    <property type="entry name" value="Transcription-repair-coupling factor, D7 domain"/>
    <property type="match status" value="1"/>
</dbReference>
<keyword evidence="6 9" id="KW-0067">ATP-binding</keyword>
<dbReference type="GO" id="GO:0005737">
    <property type="term" value="C:cytoplasm"/>
    <property type="evidence" value="ECO:0007669"/>
    <property type="project" value="UniProtKB-SubCell"/>
</dbReference>
<dbReference type="PROSITE" id="PS51194">
    <property type="entry name" value="HELICASE_CTER"/>
    <property type="match status" value="1"/>
</dbReference>
<evidence type="ECO:0000259" key="11">
    <source>
        <dbReference type="PROSITE" id="PS51194"/>
    </source>
</evidence>
<evidence type="ECO:0000256" key="4">
    <source>
        <dbReference type="ARBA" id="ARBA00022801"/>
    </source>
</evidence>
<dbReference type="InterPro" id="IPR001650">
    <property type="entry name" value="Helicase_C-like"/>
</dbReference>
<keyword evidence="8 9" id="KW-0234">DNA repair</keyword>
<dbReference type="InterPro" id="IPR005118">
    <property type="entry name" value="TRCF_C"/>
</dbReference>